<dbReference type="EMBL" id="CAJVPT010059271">
    <property type="protein sequence ID" value="CAG8761703.1"/>
    <property type="molecule type" value="Genomic_DNA"/>
</dbReference>
<dbReference type="Proteomes" id="UP000789525">
    <property type="component" value="Unassembled WGS sequence"/>
</dbReference>
<sequence length="273" mass="29844">RHHQLAERGRYHEVRSDGSSSPPTVPLLKSRTPSHVKRDEVQYQLLGCFSELSDGSLLLDNVAPWNGTSLQTCIESCYTFSSTPFVYAGVFNGNECRCRNELPAGATQVEQSNCKTTCITGTDQWCGGPNAYQVYKLPFIPTPPETSATQDPTQPVEEPAPSSSSLDGTIAESPAPSSDPTPSESPDGTIVDNPIPSPTTAISHPMRLEAVLVRRHKTSRRGYTSSADQEHRMLMRHLPSMHSDPYSTPAYGYPELKQELAQRVGVIASDVKE</sequence>
<reference evidence="1" key="1">
    <citation type="submission" date="2021-06" db="EMBL/GenBank/DDBJ databases">
        <authorList>
            <person name="Kallberg Y."/>
            <person name="Tangrot J."/>
            <person name="Rosling A."/>
        </authorList>
    </citation>
    <scope>NUCLEOTIDE SEQUENCE</scope>
    <source>
        <strain evidence="1">CL356</strain>
    </source>
</reference>
<evidence type="ECO:0000313" key="1">
    <source>
        <dbReference type="EMBL" id="CAG8761703.1"/>
    </source>
</evidence>
<name>A0ACA9QQJ5_9GLOM</name>
<accession>A0ACA9QQJ5</accession>
<protein>
    <submittedName>
        <fullName evidence="1">4483_t:CDS:1</fullName>
    </submittedName>
</protein>
<organism evidence="1 2">
    <name type="scientific">Acaulospora colombiana</name>
    <dbReference type="NCBI Taxonomy" id="27376"/>
    <lineage>
        <taxon>Eukaryota</taxon>
        <taxon>Fungi</taxon>
        <taxon>Fungi incertae sedis</taxon>
        <taxon>Mucoromycota</taxon>
        <taxon>Glomeromycotina</taxon>
        <taxon>Glomeromycetes</taxon>
        <taxon>Diversisporales</taxon>
        <taxon>Acaulosporaceae</taxon>
        <taxon>Acaulospora</taxon>
    </lineage>
</organism>
<evidence type="ECO:0000313" key="2">
    <source>
        <dbReference type="Proteomes" id="UP000789525"/>
    </source>
</evidence>
<proteinExistence type="predicted"/>
<gene>
    <name evidence="1" type="ORF">ACOLOM_LOCUS13232</name>
</gene>
<feature type="non-terminal residue" evidence="1">
    <location>
        <position position="1"/>
    </location>
</feature>
<keyword evidence="2" id="KW-1185">Reference proteome</keyword>
<feature type="non-terminal residue" evidence="1">
    <location>
        <position position="273"/>
    </location>
</feature>
<comment type="caution">
    <text evidence="1">The sequence shown here is derived from an EMBL/GenBank/DDBJ whole genome shotgun (WGS) entry which is preliminary data.</text>
</comment>